<feature type="compositionally biased region" description="Basic and acidic residues" evidence="1">
    <location>
        <begin position="324"/>
        <end position="336"/>
    </location>
</feature>
<feature type="region of interest" description="Disordered" evidence="1">
    <location>
        <begin position="383"/>
        <end position="408"/>
    </location>
</feature>
<evidence type="ECO:0000313" key="2">
    <source>
        <dbReference type="EMBL" id="CAD7225306.1"/>
    </source>
</evidence>
<feature type="compositionally biased region" description="Basic and acidic residues" evidence="1">
    <location>
        <begin position="983"/>
        <end position="993"/>
    </location>
</feature>
<feature type="region of interest" description="Disordered" evidence="1">
    <location>
        <begin position="219"/>
        <end position="243"/>
    </location>
</feature>
<feature type="region of interest" description="Disordered" evidence="1">
    <location>
        <begin position="638"/>
        <end position="670"/>
    </location>
</feature>
<accession>A0A7R8W6L6</accession>
<sequence length="1484" mass="167704">MSDVLTIIPERPSECYPYGPPFHHAEEIREEPRTMIPNVVPKRKPVDDDRSVSDLLRKIAEKGIPDNEVSILRSERSILRRNIKNSPKRKRSEKRVKRGGQAEDDSKTPDVSSVKPKQSILKNVEESRKPKPSGKPSRREGRAEKDLKTPNSRRKSRKQRAACPERTADCRYCTSHMLQLEEDPRSRRDEGCWSYGGRDSEGDSLFDRSERLVPERDHSHELLVRYDDQDPVESDETTESREEQCYTEAPLAIPVAIFFPPKFQVLAGNCKVNVVSSIFKVYLGIQIGGGFDPLLGRIWQEYTRLESERLQRLNELLDAQTVDSKEVKKKPTDPVRKIPFGSPAEGGGGGLNLGQILDLNALENSSPSKNTVPTRWASGRTYKRTVSRGRGKYRKKSGGYRKKSGQEVRRNRKALIRVEGLPYDPELADPCERTRNRFAVFKFVQQGNLGIPPRVMKIRVRDLPSLPTFPIILRFRKNNVPGNLFGASMEAGLSQECPRATVLTADSAKRFPGPLSAGFDLGQTFQCTEEHKPQVPVIRVQASSCDPSNAKKGTEDAKALEKIADLLEKIVPKIENSAPPPPHPTLGPILQTSRVFQSAPRLESLPVLIPERFVPQPAFNPSSKPQPLPVPVRIPTAQPIPSSPSVRGPIAQPIPSSPPRMRINSGYGCSPSPRTSQTSLCKVYSDENCEYYLCSSLSALSLSKREQLEDILEIRGFPSEKRLSTSFCGHVPASTEDFLGPGPHLFGVEDEGAWNHLSSVSPRQSPRAQLYLYDLFQRTSSPVTPPVTRSSGDTSSITEKTTLKCISSRSDSSDEQLVERINDYANLRREQISHFQSLKPRQSSSFTYAEKEEEYYKEDKRFLEYFFKQRRTESVRRMKGLNRPRERKARITEILADGPDGNVYGLLNPDVGKADGKVRIIFGPRDIATRDEKVQLHFHLDGKVYGELRASMSSLTRSIYGNRRDSLMTGNSPEALSVDETQAETKKVSEPERMNPGSESVEREWIERYKAVEEQPTKSSGTALPIFLLRPAVEAGAENCPEQDNNTYNVYDVSVLGYRKYDFPACIPPRLTKSEKLDLIKQKPELCYTKFVHDFEKDAEDPRPSGRKLRRLISFEEPVERRLFGSHEDSLNSRFSMDGVDRHGWAWFVLDPDARASVSEEGPVPRIRNRKKDHEVIVAHVPPGTPTVSTSSKSSDKRRRLKVTKTKSRLRHKREKKRANAVGVTKKQPDRGGAVHETRHEHHHRKRHVKDGSSVSELRHRHRHKQHRQRSSLSQTVVRKRSGKMKSRKKKEQEGSFEEVNGVKIRFKESDTRIPSVSIGLETEHQPLFTSNRPELSKFLDDKQIKGVFPDGTFWCSMCLRGSEIFGPRSKRPHRGAGEYRVHPLPAAQRTDDLPVVKPPEEVRIRPKPGKLVPILSRRAGMMFLALGDRQIEQPDVVLKGYDGETDGETDELPSDVLSSSQQGNAVSLRREEERVGHHSIAQV</sequence>
<feature type="region of interest" description="Disordered" evidence="1">
    <location>
        <begin position="74"/>
        <end position="162"/>
    </location>
</feature>
<feature type="compositionally biased region" description="Basic residues" evidence="1">
    <location>
        <begin position="79"/>
        <end position="98"/>
    </location>
</feature>
<feature type="region of interest" description="Disordered" evidence="1">
    <location>
        <begin position="964"/>
        <end position="1001"/>
    </location>
</feature>
<feature type="compositionally biased region" description="Acidic residues" evidence="1">
    <location>
        <begin position="1444"/>
        <end position="1454"/>
    </location>
</feature>
<proteinExistence type="predicted"/>
<gene>
    <name evidence="2" type="ORF">CTOB1V02_LOCUS3251</name>
</gene>
<feature type="compositionally biased region" description="Basic and acidic residues" evidence="1">
    <location>
        <begin position="1227"/>
        <end position="1240"/>
    </location>
</feature>
<evidence type="ECO:0000256" key="1">
    <source>
        <dbReference type="SAM" id="MobiDB-lite"/>
    </source>
</evidence>
<feature type="region of interest" description="Disordered" evidence="1">
    <location>
        <begin position="324"/>
        <end position="344"/>
    </location>
</feature>
<feature type="region of interest" description="Disordered" evidence="1">
    <location>
        <begin position="1440"/>
        <end position="1484"/>
    </location>
</feature>
<feature type="region of interest" description="Disordered" evidence="1">
    <location>
        <begin position="1181"/>
        <end position="1298"/>
    </location>
</feature>
<feature type="compositionally biased region" description="Basic residues" evidence="1">
    <location>
        <begin position="151"/>
        <end position="160"/>
    </location>
</feature>
<reference evidence="2" key="1">
    <citation type="submission" date="2020-11" db="EMBL/GenBank/DDBJ databases">
        <authorList>
            <person name="Tran Van P."/>
        </authorList>
    </citation>
    <scope>NUCLEOTIDE SEQUENCE</scope>
</reference>
<name>A0A7R8W6L6_9CRUS</name>
<feature type="compositionally biased region" description="Basic and acidic residues" evidence="1">
    <location>
        <begin position="219"/>
        <end position="228"/>
    </location>
</feature>
<feature type="compositionally biased region" description="Polar residues" evidence="1">
    <location>
        <begin position="1457"/>
        <end position="1466"/>
    </location>
</feature>
<protein>
    <submittedName>
        <fullName evidence="2">Uncharacterized protein</fullName>
    </submittedName>
</protein>
<dbReference type="EMBL" id="OB660547">
    <property type="protein sequence ID" value="CAD7225306.1"/>
    <property type="molecule type" value="Genomic_DNA"/>
</dbReference>
<feature type="compositionally biased region" description="Basic residues" evidence="1">
    <location>
        <begin position="383"/>
        <end position="403"/>
    </location>
</feature>
<feature type="compositionally biased region" description="Basic and acidic residues" evidence="1">
    <location>
        <begin position="137"/>
        <end position="148"/>
    </location>
</feature>
<feature type="compositionally biased region" description="Basic residues" evidence="1">
    <location>
        <begin position="1259"/>
        <end position="1270"/>
    </location>
</feature>
<feature type="compositionally biased region" description="Basic residues" evidence="1">
    <location>
        <begin position="1196"/>
        <end position="1219"/>
    </location>
</feature>
<feature type="compositionally biased region" description="Basic residues" evidence="1">
    <location>
        <begin position="1278"/>
        <end position="1290"/>
    </location>
</feature>
<organism evidence="2">
    <name type="scientific">Cyprideis torosa</name>
    <dbReference type="NCBI Taxonomy" id="163714"/>
    <lineage>
        <taxon>Eukaryota</taxon>
        <taxon>Metazoa</taxon>
        <taxon>Ecdysozoa</taxon>
        <taxon>Arthropoda</taxon>
        <taxon>Crustacea</taxon>
        <taxon>Oligostraca</taxon>
        <taxon>Ostracoda</taxon>
        <taxon>Podocopa</taxon>
        <taxon>Podocopida</taxon>
        <taxon>Cytherocopina</taxon>
        <taxon>Cytheroidea</taxon>
        <taxon>Cytherideidae</taxon>
        <taxon>Cyprideis</taxon>
    </lineage>
</organism>